<proteinExistence type="predicted"/>
<feature type="transmembrane region" description="Helical" evidence="6">
    <location>
        <begin position="229"/>
        <end position="247"/>
    </location>
</feature>
<protein>
    <recommendedName>
        <fullName evidence="12">ER transporter 6TM N-terminal domain-containing protein</fullName>
    </recommendedName>
</protein>
<gene>
    <name evidence="10" type="ORF">R3P38DRAFT_933716</name>
</gene>
<name>A0AAW0BR93_9AGAR</name>
<feature type="transmembrane region" description="Helical" evidence="6">
    <location>
        <begin position="781"/>
        <end position="799"/>
    </location>
</feature>
<feature type="transmembrane region" description="Helical" evidence="6">
    <location>
        <begin position="196"/>
        <end position="217"/>
    </location>
</feature>
<feature type="region of interest" description="Disordered" evidence="5">
    <location>
        <begin position="1"/>
        <end position="28"/>
    </location>
</feature>
<reference evidence="10 11" key="1">
    <citation type="journal article" date="2024" name="J Genomics">
        <title>Draft genome sequencing and assembly of Favolaschia claudopus CIRM-BRFM 2984 isolated from oak limbs.</title>
        <authorList>
            <person name="Navarro D."/>
            <person name="Drula E."/>
            <person name="Chaduli D."/>
            <person name="Cazenave R."/>
            <person name="Ahrendt S."/>
            <person name="Wang J."/>
            <person name="Lipzen A."/>
            <person name="Daum C."/>
            <person name="Barry K."/>
            <person name="Grigoriev I.V."/>
            <person name="Favel A."/>
            <person name="Rosso M.N."/>
            <person name="Martin F."/>
        </authorList>
    </citation>
    <scope>NUCLEOTIDE SEQUENCE [LARGE SCALE GENOMIC DNA]</scope>
    <source>
        <strain evidence="10 11">CIRM-BRFM 2984</strain>
    </source>
</reference>
<feature type="transmembrane region" description="Helical" evidence="6">
    <location>
        <begin position="51"/>
        <end position="68"/>
    </location>
</feature>
<evidence type="ECO:0000256" key="6">
    <source>
        <dbReference type="SAM" id="Phobius"/>
    </source>
</evidence>
<dbReference type="InterPro" id="IPR049453">
    <property type="entry name" value="Memb_transporter_dom"/>
</dbReference>
<accession>A0AAW0BR93</accession>
<evidence type="ECO:0000313" key="11">
    <source>
        <dbReference type="Proteomes" id="UP001362999"/>
    </source>
</evidence>
<evidence type="ECO:0000256" key="3">
    <source>
        <dbReference type="ARBA" id="ARBA00022989"/>
    </source>
</evidence>
<evidence type="ECO:0000256" key="4">
    <source>
        <dbReference type="ARBA" id="ARBA00023136"/>
    </source>
</evidence>
<dbReference type="Pfam" id="PF10334">
    <property type="entry name" value="BRE4"/>
    <property type="match status" value="1"/>
</dbReference>
<dbReference type="Pfam" id="PF10337">
    <property type="entry name" value="ArAE_2_N"/>
    <property type="match status" value="1"/>
</dbReference>
<evidence type="ECO:0000256" key="2">
    <source>
        <dbReference type="ARBA" id="ARBA00022692"/>
    </source>
</evidence>
<evidence type="ECO:0000256" key="1">
    <source>
        <dbReference type="ARBA" id="ARBA00004141"/>
    </source>
</evidence>
<dbReference type="EMBL" id="JAWWNJ010000028">
    <property type="protein sequence ID" value="KAK7028657.1"/>
    <property type="molecule type" value="Genomic_DNA"/>
</dbReference>
<dbReference type="Pfam" id="PF13515">
    <property type="entry name" value="FUSC_2"/>
    <property type="match status" value="1"/>
</dbReference>
<feature type="transmembrane region" description="Helical" evidence="6">
    <location>
        <begin position="634"/>
        <end position="653"/>
    </location>
</feature>
<evidence type="ECO:0000256" key="5">
    <source>
        <dbReference type="SAM" id="MobiDB-lite"/>
    </source>
</evidence>
<feature type="domain" description="Integral membrane bound transporter" evidence="9">
    <location>
        <begin position="657"/>
        <end position="795"/>
    </location>
</feature>
<organism evidence="10 11">
    <name type="scientific">Favolaschia claudopus</name>
    <dbReference type="NCBI Taxonomy" id="2862362"/>
    <lineage>
        <taxon>Eukaryota</taxon>
        <taxon>Fungi</taxon>
        <taxon>Dikarya</taxon>
        <taxon>Basidiomycota</taxon>
        <taxon>Agaricomycotina</taxon>
        <taxon>Agaricomycetes</taxon>
        <taxon>Agaricomycetidae</taxon>
        <taxon>Agaricales</taxon>
        <taxon>Marasmiineae</taxon>
        <taxon>Mycenaceae</taxon>
        <taxon>Favolaschia</taxon>
    </lineage>
</organism>
<keyword evidence="11" id="KW-1185">Reference proteome</keyword>
<sequence length="1052" mass="115217">MPALEPKSSGDDLSTNPGSVSEKAQKPKPARSSFLPLWISRPLKSPKAWKVLLRCWIAVFASFVILLPNASLRTVGTTSFFAILASLFLPPYLPVQLTIFLLSTLMIGLVFGWGIGIAAMRAANAVRDQAHIQAVGAQIQASIQSNPVFQANPTLGKTVAVFAGDFLDIRASAMHGGFMIIGNFIFGLIRAYAPKLLFMSIFGTIAVDIFCTIGPLFPTARYSLLNSTAISISCYMGIAVLTTIFIFPETMSHATMDTLAEQLSRLQTLVEMQDDVLTSSAEDLKPESPILAKFTALRVAVITTQRQIIATSGMLSLEFSWGRWNGDDLRDLEAPMIALITRVGTLLNFDRIRLAPPSPPTSSSSESVSLSSTSLHPSTRWWHETHLLRTIHTRHAQLEAEHAVRPDDIIPLLDGVTKEVREAAKEALACVRAYIVHVNRTRWKRGGNGAVAEEGEKVRAEMDEAGMRLGKALGEFDEVKRGELLEPFIPLLAAFAAAEDEGGGKKGGDVGTLPLRSLFVAYVFSGNIVAIAEAVQGLIAAVQTIDDKRPKRARLWAPTGLRSAWRTVVARGDKADGVFGDDVNASVGTELKMGGVMQEKAYRRDPDSRPPTNLLQKVMNFIHRGYLWTKTAEAIFTFKYVFISVALWIPAVIRSSAHFYYVEKGIWALIMAQTTLNIYAADQIFNYVTRLGGTLLGLALGLIAWYAGNGNGNGNPYGAAAAFGVVVFPLVFLRVFSLEPYLPGNVMTCATFALVAGYSWIDGHTIQFATPGIGWSVAWKRWALVVVGSAASFIVMMFPPTSGRKAVRIRNAASISALSNTYGFLISAWISRRDDDNTVVDATNRGLPSAWPAAFRSQLLALGDGLHTIRELTELAKWEGSIRGKWPAKEYMRLVDVQVEMISVLAQLAMSLSHLESTRQAPYLRASNVLNPNFIADVMAVFSLISHSLRTGEPMHQVTPTNLLDRLLYHDSHGHARTLNSPTNQPGSTAQDMIEAMKSSSYMYYASSIVGVYQLLRYLDELHLITKDLCGEIPLNGFADWRSRYDQGHEAV</sequence>
<feature type="domain" description="Putative ER transporter 6TM N-terminal" evidence="8">
    <location>
        <begin position="34"/>
        <end position="485"/>
    </location>
</feature>
<evidence type="ECO:0000259" key="9">
    <source>
        <dbReference type="Pfam" id="PF13515"/>
    </source>
</evidence>
<feature type="transmembrane region" description="Helical" evidence="6">
    <location>
        <begin position="169"/>
        <end position="189"/>
    </location>
</feature>
<evidence type="ECO:0000313" key="10">
    <source>
        <dbReference type="EMBL" id="KAK7028657.1"/>
    </source>
</evidence>
<feature type="transmembrane region" description="Helical" evidence="6">
    <location>
        <begin position="100"/>
        <end position="120"/>
    </location>
</feature>
<dbReference type="AlphaFoldDB" id="A0AAW0BR93"/>
<feature type="transmembrane region" description="Helical" evidence="6">
    <location>
        <begin position="719"/>
        <end position="737"/>
    </location>
</feature>
<evidence type="ECO:0008006" key="12">
    <source>
        <dbReference type="Google" id="ProtNLM"/>
    </source>
</evidence>
<comment type="caution">
    <text evidence="10">The sequence shown here is derived from an EMBL/GenBank/DDBJ whole genome shotgun (WGS) entry which is preliminary data.</text>
</comment>
<dbReference type="PANTHER" id="PTHR37994:SF3">
    <property type="entry name" value="ER TRANSPORTER 6TM N-TERMINAL DOMAIN-CONTAINING PROTEIN"/>
    <property type="match status" value="1"/>
</dbReference>
<dbReference type="InterPro" id="IPR018823">
    <property type="entry name" value="ArAE_2_N"/>
</dbReference>
<keyword evidence="2 6" id="KW-0812">Transmembrane</keyword>
<comment type="subcellular location">
    <subcellularLocation>
        <location evidence="1">Membrane</location>
        <topology evidence="1">Multi-pass membrane protein</topology>
    </subcellularLocation>
</comment>
<feature type="transmembrane region" description="Helical" evidence="6">
    <location>
        <begin position="687"/>
        <end position="707"/>
    </location>
</feature>
<feature type="domain" description="DUF2421" evidence="7">
    <location>
        <begin position="800"/>
        <end position="1032"/>
    </location>
</feature>
<dbReference type="GO" id="GO:0016020">
    <property type="term" value="C:membrane"/>
    <property type="evidence" value="ECO:0007669"/>
    <property type="project" value="UniProtKB-SubCell"/>
</dbReference>
<dbReference type="PANTHER" id="PTHR37994">
    <property type="entry name" value="ARAE_2_N DOMAIN-CONTAINING PROTEIN-RELATED"/>
    <property type="match status" value="1"/>
</dbReference>
<dbReference type="InterPro" id="IPR018820">
    <property type="entry name" value="BRE4-related_DUF2421"/>
</dbReference>
<keyword evidence="4 6" id="KW-0472">Membrane</keyword>
<dbReference type="Proteomes" id="UP001362999">
    <property type="component" value="Unassembled WGS sequence"/>
</dbReference>
<feature type="transmembrane region" description="Helical" evidence="6">
    <location>
        <begin position="744"/>
        <end position="761"/>
    </location>
</feature>
<evidence type="ECO:0000259" key="8">
    <source>
        <dbReference type="Pfam" id="PF10337"/>
    </source>
</evidence>
<evidence type="ECO:0000259" key="7">
    <source>
        <dbReference type="Pfam" id="PF10334"/>
    </source>
</evidence>
<keyword evidence="3 6" id="KW-1133">Transmembrane helix</keyword>